<evidence type="ECO:0000313" key="1">
    <source>
        <dbReference type="EMBL" id="KAK4394958.1"/>
    </source>
</evidence>
<dbReference type="AlphaFoldDB" id="A0AAE1WK49"/>
<comment type="caution">
    <text evidence="1">The sequence shown here is derived from an EMBL/GenBank/DDBJ whole genome shotgun (WGS) entry which is preliminary data.</text>
</comment>
<protein>
    <submittedName>
        <fullName evidence="1">Uncharacterized protein</fullName>
    </submittedName>
</protein>
<dbReference type="Proteomes" id="UP001289374">
    <property type="component" value="Unassembled WGS sequence"/>
</dbReference>
<gene>
    <name evidence="1" type="ORF">Sango_1650100</name>
</gene>
<reference evidence="1" key="1">
    <citation type="submission" date="2020-06" db="EMBL/GenBank/DDBJ databases">
        <authorList>
            <person name="Li T."/>
            <person name="Hu X."/>
            <person name="Zhang T."/>
            <person name="Song X."/>
            <person name="Zhang H."/>
            <person name="Dai N."/>
            <person name="Sheng W."/>
            <person name="Hou X."/>
            <person name="Wei L."/>
        </authorList>
    </citation>
    <scope>NUCLEOTIDE SEQUENCE</scope>
    <source>
        <strain evidence="1">K16</strain>
        <tissue evidence="1">Leaf</tissue>
    </source>
</reference>
<dbReference type="PANTHER" id="PTHR31343">
    <property type="entry name" value="T15D22.8"/>
    <property type="match status" value="1"/>
</dbReference>
<dbReference type="InterPro" id="IPR008507">
    <property type="entry name" value="DUF789"/>
</dbReference>
<name>A0AAE1WK49_9LAMI</name>
<reference evidence="1" key="2">
    <citation type="journal article" date="2024" name="Plant">
        <title>Genomic evolution and insights into agronomic trait innovations of Sesamum species.</title>
        <authorList>
            <person name="Miao H."/>
            <person name="Wang L."/>
            <person name="Qu L."/>
            <person name="Liu H."/>
            <person name="Sun Y."/>
            <person name="Le M."/>
            <person name="Wang Q."/>
            <person name="Wei S."/>
            <person name="Zheng Y."/>
            <person name="Lin W."/>
            <person name="Duan Y."/>
            <person name="Cao H."/>
            <person name="Xiong S."/>
            <person name="Wang X."/>
            <person name="Wei L."/>
            <person name="Li C."/>
            <person name="Ma Q."/>
            <person name="Ju M."/>
            <person name="Zhao R."/>
            <person name="Li G."/>
            <person name="Mu C."/>
            <person name="Tian Q."/>
            <person name="Mei H."/>
            <person name="Zhang T."/>
            <person name="Gao T."/>
            <person name="Zhang H."/>
        </authorList>
    </citation>
    <scope>NUCLEOTIDE SEQUENCE</scope>
    <source>
        <strain evidence="1">K16</strain>
    </source>
</reference>
<dbReference type="PANTHER" id="PTHR31343:SF29">
    <property type="entry name" value="DUF789 DOMAIN-CONTAINING PROTEIN"/>
    <property type="match status" value="1"/>
</dbReference>
<accession>A0AAE1WK49</accession>
<proteinExistence type="predicted"/>
<organism evidence="1 2">
    <name type="scientific">Sesamum angolense</name>
    <dbReference type="NCBI Taxonomy" id="2727404"/>
    <lineage>
        <taxon>Eukaryota</taxon>
        <taxon>Viridiplantae</taxon>
        <taxon>Streptophyta</taxon>
        <taxon>Embryophyta</taxon>
        <taxon>Tracheophyta</taxon>
        <taxon>Spermatophyta</taxon>
        <taxon>Magnoliopsida</taxon>
        <taxon>eudicotyledons</taxon>
        <taxon>Gunneridae</taxon>
        <taxon>Pentapetalae</taxon>
        <taxon>asterids</taxon>
        <taxon>lamiids</taxon>
        <taxon>Lamiales</taxon>
        <taxon>Pedaliaceae</taxon>
        <taxon>Sesamum</taxon>
    </lineage>
</organism>
<evidence type="ECO:0000313" key="2">
    <source>
        <dbReference type="Proteomes" id="UP001289374"/>
    </source>
</evidence>
<dbReference type="EMBL" id="JACGWL010000009">
    <property type="protein sequence ID" value="KAK4394958.1"/>
    <property type="molecule type" value="Genomic_DNA"/>
</dbReference>
<keyword evidence="2" id="KW-1185">Reference proteome</keyword>
<dbReference type="Pfam" id="PF05623">
    <property type="entry name" value="DUF789"/>
    <property type="match status" value="1"/>
</dbReference>
<sequence length="238" mass="26702">MPDSGRKWMDLGAINSPKDGELIGGGFEQVGINVGRRVQWCCAWPEMHRKKFLATSCEVVVKSSEEASGNHDESSMEYYFVLEDVWQCYDEWSAYGVGTPVVLNNYNMSSRRSSSSHGRHDHQTTVVQYYAPYLSAIQLYTNVVMSWPETTTTGTATSNSSNNNMDDNIVQVQEPAAAPRELRNPVAYPYFQYCETISPYWRLPLVDKIAELAADGFPGLISLKSIDLSPASWMSVAW</sequence>